<evidence type="ECO:0000256" key="6">
    <source>
        <dbReference type="SAM" id="MobiDB-lite"/>
    </source>
</evidence>
<dbReference type="AlphaFoldDB" id="A0A8S2FPB5"/>
<evidence type="ECO:0000313" key="9">
    <source>
        <dbReference type="Proteomes" id="UP000677228"/>
    </source>
</evidence>
<evidence type="ECO:0000256" key="4">
    <source>
        <dbReference type="ARBA" id="ARBA00022833"/>
    </source>
</evidence>
<evidence type="ECO:0000256" key="5">
    <source>
        <dbReference type="ARBA" id="ARBA00023242"/>
    </source>
</evidence>
<dbReference type="GO" id="GO:0005634">
    <property type="term" value="C:nucleus"/>
    <property type="evidence" value="ECO:0007669"/>
    <property type="project" value="UniProtKB-SubCell"/>
</dbReference>
<keyword evidence="5" id="KW-0539">Nucleus</keyword>
<dbReference type="EMBL" id="CAJOBA010057487">
    <property type="protein sequence ID" value="CAF4300568.1"/>
    <property type="molecule type" value="Genomic_DNA"/>
</dbReference>
<keyword evidence="2" id="KW-0479">Metal-binding</keyword>
<keyword evidence="4" id="KW-0862">Zinc</keyword>
<evidence type="ECO:0000313" key="7">
    <source>
        <dbReference type="EMBL" id="CAF1512913.1"/>
    </source>
</evidence>
<dbReference type="InterPro" id="IPR052035">
    <property type="entry name" value="ZnF_BED_domain_contain"/>
</dbReference>
<evidence type="ECO:0000256" key="2">
    <source>
        <dbReference type="ARBA" id="ARBA00022723"/>
    </source>
</evidence>
<dbReference type="EMBL" id="CAJNOK010035403">
    <property type="protein sequence ID" value="CAF1512913.1"/>
    <property type="molecule type" value="Genomic_DNA"/>
</dbReference>
<reference evidence="7" key="1">
    <citation type="submission" date="2021-02" db="EMBL/GenBank/DDBJ databases">
        <authorList>
            <person name="Nowell W R."/>
        </authorList>
    </citation>
    <scope>NUCLEOTIDE SEQUENCE</scope>
</reference>
<evidence type="ECO:0000256" key="3">
    <source>
        <dbReference type="ARBA" id="ARBA00022771"/>
    </source>
</evidence>
<evidence type="ECO:0000313" key="8">
    <source>
        <dbReference type="EMBL" id="CAF4300568.1"/>
    </source>
</evidence>
<gene>
    <name evidence="7" type="ORF">OVA965_LOCUS37450</name>
    <name evidence="8" type="ORF">TMI583_LOCUS38532</name>
</gene>
<keyword evidence="3" id="KW-0863">Zinc-finger</keyword>
<organism evidence="7 9">
    <name type="scientific">Didymodactylos carnosus</name>
    <dbReference type="NCBI Taxonomy" id="1234261"/>
    <lineage>
        <taxon>Eukaryota</taxon>
        <taxon>Metazoa</taxon>
        <taxon>Spiralia</taxon>
        <taxon>Gnathifera</taxon>
        <taxon>Rotifera</taxon>
        <taxon>Eurotatoria</taxon>
        <taxon>Bdelloidea</taxon>
        <taxon>Philodinida</taxon>
        <taxon>Philodinidae</taxon>
        <taxon>Didymodactylos</taxon>
    </lineage>
</organism>
<feature type="non-terminal residue" evidence="7">
    <location>
        <position position="1"/>
    </location>
</feature>
<dbReference type="GO" id="GO:0008270">
    <property type="term" value="F:zinc ion binding"/>
    <property type="evidence" value="ECO:0007669"/>
    <property type="project" value="UniProtKB-KW"/>
</dbReference>
<evidence type="ECO:0000256" key="1">
    <source>
        <dbReference type="ARBA" id="ARBA00004123"/>
    </source>
</evidence>
<feature type="compositionally biased region" description="Polar residues" evidence="6">
    <location>
        <begin position="1"/>
        <end position="13"/>
    </location>
</feature>
<sequence>YVGPGSSTRSWQATLDPGTLSPNSNTAGYRVSWTRDLPRTSLTHTQEMALVMLREQDRRASEPSNSASAILQKKNSITSTSVLQTVQNKSTKKDNPKSCVEKFFVNFKEHADGKTSSECSVWKHLVTHKIGVTSNYTRHMQRHHLKMYTKWIDSLKNNDNKDVIVTQPKIKDAFNNNKTTKYGSQYSRQIELNNMIINDLIIDLGLPLLIIERPAFLLAMSKVDSKFPIQSRRSICRESILALYDKMIREFKTICTTAEFISLTLDIWTDRRMRPFYAVTGHSITDCVFKSYVLSFLPIKSISLS</sequence>
<comment type="subcellular location">
    <subcellularLocation>
        <location evidence="1">Nucleus</location>
    </subcellularLocation>
</comment>
<name>A0A8S2FPB5_9BILA</name>
<comment type="caution">
    <text evidence="7">The sequence shown here is derived from an EMBL/GenBank/DDBJ whole genome shotgun (WGS) entry which is preliminary data.</text>
</comment>
<dbReference type="PANTHER" id="PTHR46481">
    <property type="entry name" value="ZINC FINGER BED DOMAIN-CONTAINING PROTEIN 4"/>
    <property type="match status" value="1"/>
</dbReference>
<accession>A0A8S2FPB5</accession>
<feature type="region of interest" description="Disordered" evidence="6">
    <location>
        <begin position="1"/>
        <end position="26"/>
    </location>
</feature>
<dbReference type="Proteomes" id="UP000682733">
    <property type="component" value="Unassembled WGS sequence"/>
</dbReference>
<dbReference type="Proteomes" id="UP000677228">
    <property type="component" value="Unassembled WGS sequence"/>
</dbReference>
<proteinExistence type="predicted"/>
<dbReference type="PANTHER" id="PTHR46481:SF10">
    <property type="entry name" value="ZINC FINGER BED DOMAIN-CONTAINING PROTEIN 39"/>
    <property type="match status" value="1"/>
</dbReference>
<protein>
    <submittedName>
        <fullName evidence="7">Uncharacterized protein</fullName>
    </submittedName>
</protein>